<reference evidence="1" key="1">
    <citation type="submission" date="2020-03" db="EMBL/GenBank/DDBJ databases">
        <title>The deep terrestrial virosphere.</title>
        <authorList>
            <person name="Holmfeldt K."/>
            <person name="Nilsson E."/>
            <person name="Simone D."/>
            <person name="Lopez-Fernandez M."/>
            <person name="Wu X."/>
            <person name="de Brujin I."/>
            <person name="Lundin D."/>
            <person name="Andersson A."/>
            <person name="Bertilsson S."/>
            <person name="Dopson M."/>
        </authorList>
    </citation>
    <scope>NUCLEOTIDE SEQUENCE</scope>
    <source>
        <strain evidence="1">MM415A07519</strain>
    </source>
</reference>
<gene>
    <name evidence="1" type="ORF">MM415A07519_0008</name>
</gene>
<dbReference type="EMBL" id="MT141599">
    <property type="protein sequence ID" value="QJA68240.1"/>
    <property type="molecule type" value="Genomic_DNA"/>
</dbReference>
<protein>
    <submittedName>
        <fullName evidence="1">Uncharacterized protein</fullName>
    </submittedName>
</protein>
<evidence type="ECO:0000313" key="1">
    <source>
        <dbReference type="EMBL" id="QJA68240.1"/>
    </source>
</evidence>
<sequence>MSRRDRFVVDYDLPADYRRKRFYRAIARYLRERGSEGTAWSTGSVVWTDDEGFAWEVYRQARKVGGVAHVWRAERVDREL</sequence>
<organism evidence="1">
    <name type="scientific">viral metagenome</name>
    <dbReference type="NCBI Taxonomy" id="1070528"/>
    <lineage>
        <taxon>unclassified sequences</taxon>
        <taxon>metagenomes</taxon>
        <taxon>organismal metagenomes</taxon>
    </lineage>
</organism>
<proteinExistence type="predicted"/>
<accession>A0A6M3JEF7</accession>
<name>A0A6M3JEF7_9ZZZZ</name>
<dbReference type="AlphaFoldDB" id="A0A6M3JEF7"/>